<sequence>MGKFVILSEKGRVGGANGFKRSGSGAKLIWTRKWLLILGALVSLAMRGTIRSSNSWKMVGTLICTDDNTMKLECMDISRILVRTRCAIALNDTFHIKINGEVFTIKLVEESHSPMHINVKISVDIYSSEDSSKDGRFWGCNNSNELLELSENGSETLRTKRQRGLNIEEGLFKGNSRFWENVDSNVGETVWKVISKLVVVPKEKGRDYKKKIEEMEVNDKKRMLALKRSKNRGK</sequence>
<evidence type="ECO:0000313" key="1">
    <source>
        <dbReference type="EMBL" id="KAI5418331.1"/>
    </source>
</evidence>
<keyword evidence="2" id="KW-1185">Reference proteome</keyword>
<gene>
    <name evidence="1" type="ORF">KIW84_042830</name>
</gene>
<reference evidence="1 2" key="1">
    <citation type="journal article" date="2022" name="Nat. Genet.">
        <title>Improved pea reference genome and pan-genome highlight genomic features and evolutionary characteristics.</title>
        <authorList>
            <person name="Yang T."/>
            <person name="Liu R."/>
            <person name="Luo Y."/>
            <person name="Hu S."/>
            <person name="Wang D."/>
            <person name="Wang C."/>
            <person name="Pandey M.K."/>
            <person name="Ge S."/>
            <person name="Xu Q."/>
            <person name="Li N."/>
            <person name="Li G."/>
            <person name="Huang Y."/>
            <person name="Saxena R.K."/>
            <person name="Ji Y."/>
            <person name="Li M."/>
            <person name="Yan X."/>
            <person name="He Y."/>
            <person name="Liu Y."/>
            <person name="Wang X."/>
            <person name="Xiang C."/>
            <person name="Varshney R.K."/>
            <person name="Ding H."/>
            <person name="Gao S."/>
            <person name="Zong X."/>
        </authorList>
    </citation>
    <scope>NUCLEOTIDE SEQUENCE [LARGE SCALE GENOMIC DNA]</scope>
    <source>
        <strain evidence="1 2">cv. Zhongwan 6</strain>
    </source>
</reference>
<accession>A0A9D4XC58</accession>
<organism evidence="1 2">
    <name type="scientific">Pisum sativum</name>
    <name type="common">Garden pea</name>
    <name type="synonym">Lathyrus oleraceus</name>
    <dbReference type="NCBI Taxonomy" id="3888"/>
    <lineage>
        <taxon>Eukaryota</taxon>
        <taxon>Viridiplantae</taxon>
        <taxon>Streptophyta</taxon>
        <taxon>Embryophyta</taxon>
        <taxon>Tracheophyta</taxon>
        <taxon>Spermatophyta</taxon>
        <taxon>Magnoliopsida</taxon>
        <taxon>eudicotyledons</taxon>
        <taxon>Gunneridae</taxon>
        <taxon>Pentapetalae</taxon>
        <taxon>rosids</taxon>
        <taxon>fabids</taxon>
        <taxon>Fabales</taxon>
        <taxon>Fabaceae</taxon>
        <taxon>Papilionoideae</taxon>
        <taxon>50 kb inversion clade</taxon>
        <taxon>NPAAA clade</taxon>
        <taxon>Hologalegina</taxon>
        <taxon>IRL clade</taxon>
        <taxon>Fabeae</taxon>
        <taxon>Lathyrus</taxon>
    </lineage>
</organism>
<dbReference type="AlphaFoldDB" id="A0A9D4XC58"/>
<evidence type="ECO:0000313" key="2">
    <source>
        <dbReference type="Proteomes" id="UP001058974"/>
    </source>
</evidence>
<comment type="caution">
    <text evidence="1">The sequence shown here is derived from an EMBL/GenBank/DDBJ whole genome shotgun (WGS) entry which is preliminary data.</text>
</comment>
<dbReference type="EMBL" id="JAMSHJ010000004">
    <property type="protein sequence ID" value="KAI5418331.1"/>
    <property type="molecule type" value="Genomic_DNA"/>
</dbReference>
<protein>
    <submittedName>
        <fullName evidence="1">Uncharacterized protein</fullName>
    </submittedName>
</protein>
<dbReference type="Gramene" id="Psat04G0283000-T1">
    <property type="protein sequence ID" value="KAI5418331.1"/>
    <property type="gene ID" value="KIW84_042830"/>
</dbReference>
<name>A0A9D4XC58_PEA</name>
<proteinExistence type="predicted"/>
<dbReference type="Proteomes" id="UP001058974">
    <property type="component" value="Chromosome 4"/>
</dbReference>